<dbReference type="Gene3D" id="2.40.420.20">
    <property type="match status" value="1"/>
</dbReference>
<evidence type="ECO:0000259" key="3">
    <source>
        <dbReference type="Pfam" id="PF25990"/>
    </source>
</evidence>
<dbReference type="GO" id="GO:0015562">
    <property type="term" value="F:efflux transmembrane transporter activity"/>
    <property type="evidence" value="ECO:0007669"/>
    <property type="project" value="TreeGrafter"/>
</dbReference>
<accession>A0A0G1JQE1</accession>
<feature type="domain" description="YknX-like beta-barrel" evidence="3">
    <location>
        <begin position="223"/>
        <end position="291"/>
    </location>
</feature>
<dbReference type="SUPFAM" id="SSF111369">
    <property type="entry name" value="HlyD-like secretion proteins"/>
    <property type="match status" value="1"/>
</dbReference>
<dbReference type="GO" id="GO:1990281">
    <property type="term" value="C:efflux pump complex"/>
    <property type="evidence" value="ECO:0007669"/>
    <property type="project" value="TreeGrafter"/>
</dbReference>
<organism evidence="4 5">
    <name type="scientific">Candidatus Gottesmanbacteria bacterium GW2011_GWA2_44_17</name>
    <dbReference type="NCBI Taxonomy" id="1618444"/>
    <lineage>
        <taxon>Bacteria</taxon>
        <taxon>Candidatus Gottesmaniibacteriota</taxon>
    </lineage>
</organism>
<comment type="similarity">
    <text evidence="1">Belongs to the membrane fusion protein (MFP) (TC 8.A.1) family.</text>
</comment>
<protein>
    <submittedName>
        <fullName evidence="4">Efflux transporter, RND family, MFP subunit</fullName>
    </submittedName>
</protein>
<dbReference type="Proteomes" id="UP000034063">
    <property type="component" value="Unassembled WGS sequence"/>
</dbReference>
<dbReference type="Gene3D" id="2.40.50.100">
    <property type="match status" value="1"/>
</dbReference>
<dbReference type="Pfam" id="PF25990">
    <property type="entry name" value="Beta-barrel_YknX"/>
    <property type="match status" value="1"/>
</dbReference>
<dbReference type="InterPro" id="IPR058649">
    <property type="entry name" value="CzcB_C"/>
</dbReference>
<dbReference type="InterPro" id="IPR058636">
    <property type="entry name" value="Beta-barrel_YknX"/>
</dbReference>
<dbReference type="NCBIfam" id="TIGR01730">
    <property type="entry name" value="RND_mfp"/>
    <property type="match status" value="1"/>
</dbReference>
<dbReference type="EMBL" id="LCIB01000029">
    <property type="protein sequence ID" value="KKT46192.1"/>
    <property type="molecule type" value="Genomic_DNA"/>
</dbReference>
<evidence type="ECO:0000256" key="1">
    <source>
        <dbReference type="ARBA" id="ARBA00009477"/>
    </source>
</evidence>
<proteinExistence type="inferred from homology"/>
<evidence type="ECO:0000313" key="4">
    <source>
        <dbReference type="EMBL" id="KKT46192.1"/>
    </source>
</evidence>
<evidence type="ECO:0000259" key="2">
    <source>
        <dbReference type="Pfam" id="PF25975"/>
    </source>
</evidence>
<reference evidence="4 5" key="1">
    <citation type="journal article" date="2015" name="Nature">
        <title>rRNA introns, odd ribosomes, and small enigmatic genomes across a large radiation of phyla.</title>
        <authorList>
            <person name="Brown C.T."/>
            <person name="Hug L.A."/>
            <person name="Thomas B.C."/>
            <person name="Sharon I."/>
            <person name="Castelle C.J."/>
            <person name="Singh A."/>
            <person name="Wilkins M.J."/>
            <person name="Williams K.H."/>
            <person name="Banfield J.F."/>
        </authorList>
    </citation>
    <scope>NUCLEOTIDE SEQUENCE [LARGE SCALE GENOMIC DNA]</scope>
</reference>
<dbReference type="PANTHER" id="PTHR30469:SF15">
    <property type="entry name" value="HLYD FAMILY OF SECRETION PROTEINS"/>
    <property type="match status" value="1"/>
</dbReference>
<dbReference type="Gene3D" id="2.40.30.170">
    <property type="match status" value="1"/>
</dbReference>
<evidence type="ECO:0000313" key="5">
    <source>
        <dbReference type="Proteomes" id="UP000034063"/>
    </source>
</evidence>
<name>A0A0G1JQE1_9BACT</name>
<dbReference type="Pfam" id="PF25975">
    <property type="entry name" value="CzcB_C"/>
    <property type="match status" value="1"/>
</dbReference>
<dbReference type="PANTHER" id="PTHR30469">
    <property type="entry name" value="MULTIDRUG RESISTANCE PROTEIN MDTA"/>
    <property type="match status" value="1"/>
</dbReference>
<dbReference type="AlphaFoldDB" id="A0A0G1JQE1"/>
<sequence>MPLRIGQEVEEVSLSEHTMTRRRIAALTLAGVLAAGGGGIAYTKQQQAVNTASVVQTTVVKRATFIKTVASSGKTKASRTAELKFQTSGKLTWVGVKEGDQVQAYQAIAQLDAREVQKNLEKALRDYSAERNDFEEMWRITYKGTKDPQTALTDTVKRILEKNQWDIEQAVTDVELKHLSVEYATLVTPIAGIVTRVDTPVAGVNITPATAVFEVVDPDSLVFEASVDEVDAASLSTGKTATITLDAFPDKPFSGSISKIAFTAKTSSGGATVFPVEVAIASVSAIRIGMNGDVVIEADTQENILIIPSEALRENGSESYVYKKQGKTYRKTTVELGSRSDGEVVILSGLLEGDEVVVKGFDKLPK</sequence>
<gene>
    <name evidence="4" type="ORF">UW37_C0029G0002</name>
</gene>
<feature type="domain" description="CzcB-like C-terminal circularly permuted SH3-like" evidence="2">
    <location>
        <begin position="306"/>
        <end position="360"/>
    </location>
</feature>
<dbReference type="InterPro" id="IPR006143">
    <property type="entry name" value="RND_pump_MFP"/>
</dbReference>
<comment type="caution">
    <text evidence="4">The sequence shown here is derived from an EMBL/GenBank/DDBJ whole genome shotgun (WGS) entry which is preliminary data.</text>
</comment>